<protein>
    <submittedName>
        <fullName evidence="2">Uncharacterized protein</fullName>
    </submittedName>
</protein>
<name>A0A0G3H0T7_9CORY</name>
<evidence type="ECO:0000313" key="3">
    <source>
        <dbReference type="Proteomes" id="UP000035199"/>
    </source>
</evidence>
<organism evidence="2 3">
    <name type="scientific">Corynebacterium mustelae</name>
    <dbReference type="NCBI Taxonomy" id="571915"/>
    <lineage>
        <taxon>Bacteria</taxon>
        <taxon>Bacillati</taxon>
        <taxon>Actinomycetota</taxon>
        <taxon>Actinomycetes</taxon>
        <taxon>Mycobacteriales</taxon>
        <taxon>Corynebacteriaceae</taxon>
        <taxon>Corynebacterium</taxon>
    </lineage>
</organism>
<keyword evidence="1" id="KW-1133">Transmembrane helix</keyword>
<reference evidence="3" key="2">
    <citation type="submission" date="2015-05" db="EMBL/GenBank/DDBJ databases">
        <title>Complete genome sequence of Corynebacterium mustelae DSM 45274, isolated from various tissues of a male ferret with lethal sepsis.</title>
        <authorList>
            <person name="Ruckert C."/>
            <person name="Albersmeier A."/>
            <person name="Winkler A."/>
            <person name="Tauch A."/>
        </authorList>
    </citation>
    <scope>NUCLEOTIDE SEQUENCE [LARGE SCALE GENOMIC DNA]</scope>
    <source>
        <strain evidence="3">DSM 45274</strain>
    </source>
</reference>
<keyword evidence="1" id="KW-0812">Transmembrane</keyword>
<evidence type="ECO:0000313" key="2">
    <source>
        <dbReference type="EMBL" id="AKK06375.1"/>
    </source>
</evidence>
<evidence type="ECO:0000256" key="1">
    <source>
        <dbReference type="SAM" id="Phobius"/>
    </source>
</evidence>
<dbReference type="KEGG" id="cmv:CMUST_10295"/>
<keyword evidence="3" id="KW-1185">Reference proteome</keyword>
<dbReference type="EMBL" id="CP011542">
    <property type="protein sequence ID" value="AKK06375.1"/>
    <property type="molecule type" value="Genomic_DNA"/>
</dbReference>
<keyword evidence="1" id="KW-0472">Membrane</keyword>
<feature type="transmembrane region" description="Helical" evidence="1">
    <location>
        <begin position="32"/>
        <end position="51"/>
    </location>
</feature>
<proteinExistence type="predicted"/>
<dbReference type="STRING" id="571915.CMUST_10295"/>
<feature type="transmembrane region" description="Helical" evidence="1">
    <location>
        <begin position="58"/>
        <end position="76"/>
    </location>
</feature>
<dbReference type="AlphaFoldDB" id="A0A0G3H0T7"/>
<sequence>MADMSNNEESKNYSLMSVPDHLYVESGEGKKTFGIGYFPAMTLGPVLGLILGSVINDLPMGVVIGTFAGIFMWMLFPNGD</sequence>
<accession>A0A0G3H0T7</accession>
<reference evidence="2 3" key="1">
    <citation type="journal article" date="2015" name="Genome Announc.">
        <title>Complete Genome Sequence of the Type Strain Corynebacterium mustelae DSM 45274, Isolated from Various Tissues of a Male Ferret with Lethal Sepsis.</title>
        <authorList>
            <person name="Ruckert C."/>
            <person name="Eimer J."/>
            <person name="Winkler A."/>
            <person name="Tauch A."/>
        </authorList>
    </citation>
    <scope>NUCLEOTIDE SEQUENCE [LARGE SCALE GENOMIC DNA]</scope>
    <source>
        <strain evidence="2 3">DSM 45274</strain>
    </source>
</reference>
<dbReference type="PATRIC" id="fig|571915.4.peg.2187"/>
<dbReference type="Proteomes" id="UP000035199">
    <property type="component" value="Chromosome"/>
</dbReference>
<gene>
    <name evidence="2" type="ORF">CMUST_10295</name>
</gene>